<dbReference type="PANTHER" id="PTHR43583:SF1">
    <property type="entry name" value="2-IMINOACETATE SYNTHASE"/>
    <property type="match status" value="1"/>
</dbReference>
<dbReference type="NCBIfam" id="TIGR02351">
    <property type="entry name" value="thiH"/>
    <property type="match status" value="1"/>
</dbReference>
<keyword evidence="6" id="KW-0411">Iron-sulfur</keyword>
<dbReference type="SUPFAM" id="SSF102114">
    <property type="entry name" value="Radical SAM enzymes"/>
    <property type="match status" value="1"/>
</dbReference>
<dbReference type="SFLD" id="SFLDG01081">
    <property type="entry name" value="cleavage_of_the_Ca-Cb_bond_in"/>
    <property type="match status" value="1"/>
</dbReference>
<protein>
    <submittedName>
        <fullName evidence="8">2-iminoacetate synthase ThiH</fullName>
    </submittedName>
</protein>
<proteinExistence type="predicted"/>
<evidence type="ECO:0000256" key="4">
    <source>
        <dbReference type="ARBA" id="ARBA00022723"/>
    </source>
</evidence>
<dbReference type="Proteomes" id="UP001589609">
    <property type="component" value="Unassembled WGS sequence"/>
</dbReference>
<name>A0ABV5WFK6_9BACI</name>
<dbReference type="Pfam" id="PF04055">
    <property type="entry name" value="Radical_SAM"/>
    <property type="match status" value="1"/>
</dbReference>
<comment type="caution">
    <text evidence="8">The sequence shown here is derived from an EMBL/GenBank/DDBJ whole genome shotgun (WGS) entry which is preliminary data.</text>
</comment>
<dbReference type="InterPro" id="IPR013785">
    <property type="entry name" value="Aldolase_TIM"/>
</dbReference>
<accession>A0ABV5WFK6</accession>
<evidence type="ECO:0000259" key="7">
    <source>
        <dbReference type="SMART" id="SM00876"/>
    </source>
</evidence>
<dbReference type="Pfam" id="PF06968">
    <property type="entry name" value="BATS"/>
    <property type="match status" value="1"/>
</dbReference>
<evidence type="ECO:0000256" key="5">
    <source>
        <dbReference type="ARBA" id="ARBA00023004"/>
    </source>
</evidence>
<keyword evidence="2" id="KW-0004">4Fe-4S</keyword>
<gene>
    <name evidence="8" type="primary">thiH</name>
    <name evidence="8" type="ORF">ACFFMS_10520</name>
</gene>
<dbReference type="InterPro" id="IPR012726">
    <property type="entry name" value="ThiH"/>
</dbReference>
<reference evidence="8 9" key="1">
    <citation type="submission" date="2024-09" db="EMBL/GenBank/DDBJ databases">
        <authorList>
            <person name="Sun Q."/>
            <person name="Mori K."/>
        </authorList>
    </citation>
    <scope>NUCLEOTIDE SEQUENCE [LARGE SCALE GENOMIC DNA]</scope>
    <source>
        <strain evidence="8 9">JCM 11201</strain>
    </source>
</reference>
<keyword evidence="5" id="KW-0408">Iron</keyword>
<dbReference type="SFLD" id="SFLDS00029">
    <property type="entry name" value="Radical_SAM"/>
    <property type="match status" value="1"/>
</dbReference>
<keyword evidence="3" id="KW-0949">S-adenosyl-L-methionine</keyword>
<dbReference type="InterPro" id="IPR007197">
    <property type="entry name" value="rSAM"/>
</dbReference>
<keyword evidence="4" id="KW-0479">Metal-binding</keyword>
<feature type="domain" description="Biotin and thiamin synthesis-associated" evidence="7">
    <location>
        <begin position="256"/>
        <end position="359"/>
    </location>
</feature>
<dbReference type="Gene3D" id="3.20.20.70">
    <property type="entry name" value="Aldolase class I"/>
    <property type="match status" value="1"/>
</dbReference>
<evidence type="ECO:0000256" key="6">
    <source>
        <dbReference type="ARBA" id="ARBA00023014"/>
    </source>
</evidence>
<sequence>MSFYEKYSEVKHTSFETLFSTISHEDVQHAIHKPTLNEFDFLTLLSPAAEAFVEEMSQKAQQVTRKYFGHVMQLFAPLYISDYCVNRCEYCGFSVNHDFPRRKLTLLEIEEEGKAIAKTGIQNLLLVTGESRQHVSIPYLKESISVLKKYFSTIAIEIQPLKTEEYQDLVEFGVDGLTVHQETYNEEIYKQLHVKGPKRNYAYRLDTPERGCCAGMRTVYIGALLGLDDWRKEAFFTGLHAQYLQQMYSKTEIGIAFPRMRPHLGEFQPAVDVTDQNLVQIILATRLFLPKAGMTLSTRERPAFREKLIHFGITKMSAASSTAVGGYTNKQESHSQFEISDERSVDEVVTTLKKYGYVPICREATAL</sequence>
<dbReference type="EMBL" id="JBHMAF010000046">
    <property type="protein sequence ID" value="MFB9758901.1"/>
    <property type="molecule type" value="Genomic_DNA"/>
</dbReference>
<evidence type="ECO:0000256" key="1">
    <source>
        <dbReference type="ARBA" id="ARBA00001966"/>
    </source>
</evidence>
<keyword evidence="9" id="KW-1185">Reference proteome</keyword>
<dbReference type="InterPro" id="IPR010722">
    <property type="entry name" value="BATS_dom"/>
</dbReference>
<evidence type="ECO:0000256" key="2">
    <source>
        <dbReference type="ARBA" id="ARBA00022485"/>
    </source>
</evidence>
<dbReference type="InterPro" id="IPR034428">
    <property type="entry name" value="ThiH/NoCL/HydG-like"/>
</dbReference>
<dbReference type="PANTHER" id="PTHR43583">
    <property type="entry name" value="2-IMINOACETATE SYNTHASE"/>
    <property type="match status" value="1"/>
</dbReference>
<evidence type="ECO:0000256" key="3">
    <source>
        <dbReference type="ARBA" id="ARBA00022691"/>
    </source>
</evidence>
<dbReference type="SFLD" id="SFLDG01060">
    <property type="entry name" value="BATS_domain_containing"/>
    <property type="match status" value="1"/>
</dbReference>
<dbReference type="RefSeq" id="WP_379949187.1">
    <property type="nucleotide sequence ID" value="NZ_JBHMAF010000046.1"/>
</dbReference>
<dbReference type="SFLD" id="SFLDF00301">
    <property type="entry name" value="2-iminoacetate_synthase_(ThiH)"/>
    <property type="match status" value="1"/>
</dbReference>
<organism evidence="8 9">
    <name type="scientific">Ectobacillus funiculus</name>
    <dbReference type="NCBI Taxonomy" id="137993"/>
    <lineage>
        <taxon>Bacteria</taxon>
        <taxon>Bacillati</taxon>
        <taxon>Bacillota</taxon>
        <taxon>Bacilli</taxon>
        <taxon>Bacillales</taxon>
        <taxon>Bacillaceae</taxon>
        <taxon>Ectobacillus</taxon>
    </lineage>
</organism>
<dbReference type="SMART" id="SM00876">
    <property type="entry name" value="BATS"/>
    <property type="match status" value="1"/>
</dbReference>
<evidence type="ECO:0000313" key="9">
    <source>
        <dbReference type="Proteomes" id="UP001589609"/>
    </source>
</evidence>
<dbReference type="CDD" id="cd01335">
    <property type="entry name" value="Radical_SAM"/>
    <property type="match status" value="1"/>
</dbReference>
<comment type="cofactor">
    <cofactor evidence="1">
        <name>[4Fe-4S] cluster</name>
        <dbReference type="ChEBI" id="CHEBI:49883"/>
    </cofactor>
</comment>
<evidence type="ECO:0000313" key="8">
    <source>
        <dbReference type="EMBL" id="MFB9758901.1"/>
    </source>
</evidence>
<dbReference type="InterPro" id="IPR058240">
    <property type="entry name" value="rSAM_sf"/>
</dbReference>